<feature type="compositionally biased region" description="Pro residues" evidence="4">
    <location>
        <begin position="1"/>
        <end position="22"/>
    </location>
</feature>
<dbReference type="GO" id="GO:0003677">
    <property type="term" value="F:DNA binding"/>
    <property type="evidence" value="ECO:0007669"/>
    <property type="project" value="UniProtKB-KW"/>
</dbReference>
<evidence type="ECO:0000313" key="6">
    <source>
        <dbReference type="EMBL" id="GIL27436.1"/>
    </source>
</evidence>
<evidence type="ECO:0000256" key="2">
    <source>
        <dbReference type="ARBA" id="ARBA00023125"/>
    </source>
</evidence>
<keyword evidence="2" id="KW-0238">DNA-binding</keyword>
<dbReference type="Gene3D" id="3.40.1410.10">
    <property type="entry name" value="Chorismate lyase-like"/>
    <property type="match status" value="1"/>
</dbReference>
<dbReference type="SMART" id="SM00866">
    <property type="entry name" value="UTRA"/>
    <property type="match status" value="1"/>
</dbReference>
<dbReference type="InterPro" id="IPR050679">
    <property type="entry name" value="Bact_HTH_transcr_reg"/>
</dbReference>
<gene>
    <name evidence="6" type="ORF">NUM_26900</name>
</gene>
<dbReference type="SUPFAM" id="SSF64288">
    <property type="entry name" value="Chorismate lyase-like"/>
    <property type="match status" value="1"/>
</dbReference>
<name>A0A8J4A9V9_9ACTN</name>
<keyword evidence="7" id="KW-1185">Reference proteome</keyword>
<dbReference type="EMBL" id="BOPO01000045">
    <property type="protein sequence ID" value="GIL27436.1"/>
    <property type="molecule type" value="Genomic_DNA"/>
</dbReference>
<dbReference type="RefSeq" id="WP_207125182.1">
    <property type="nucleotide sequence ID" value="NZ_BOPO01000045.1"/>
</dbReference>
<keyword evidence="1" id="KW-0805">Transcription regulation</keyword>
<evidence type="ECO:0000259" key="5">
    <source>
        <dbReference type="PROSITE" id="PS50949"/>
    </source>
</evidence>
<evidence type="ECO:0000256" key="1">
    <source>
        <dbReference type="ARBA" id="ARBA00023015"/>
    </source>
</evidence>
<dbReference type="Pfam" id="PF07702">
    <property type="entry name" value="UTRA"/>
    <property type="match status" value="1"/>
</dbReference>
<dbReference type="InterPro" id="IPR036388">
    <property type="entry name" value="WH-like_DNA-bd_sf"/>
</dbReference>
<dbReference type="Gene3D" id="1.10.10.10">
    <property type="entry name" value="Winged helix-like DNA-binding domain superfamily/Winged helix DNA-binding domain"/>
    <property type="match status" value="1"/>
</dbReference>
<dbReference type="InterPro" id="IPR000524">
    <property type="entry name" value="Tscrpt_reg_HTH_GntR"/>
</dbReference>
<dbReference type="InterPro" id="IPR036390">
    <property type="entry name" value="WH_DNA-bd_sf"/>
</dbReference>
<dbReference type="PROSITE" id="PS50949">
    <property type="entry name" value="HTH_GNTR"/>
    <property type="match status" value="1"/>
</dbReference>
<feature type="domain" description="HTH gntR-type" evidence="5">
    <location>
        <begin position="62"/>
        <end position="129"/>
    </location>
</feature>
<organism evidence="6 7">
    <name type="scientific">Actinocatenispora comari</name>
    <dbReference type="NCBI Taxonomy" id="2807577"/>
    <lineage>
        <taxon>Bacteria</taxon>
        <taxon>Bacillati</taxon>
        <taxon>Actinomycetota</taxon>
        <taxon>Actinomycetes</taxon>
        <taxon>Micromonosporales</taxon>
        <taxon>Micromonosporaceae</taxon>
        <taxon>Actinocatenispora</taxon>
    </lineage>
</organism>
<keyword evidence="3" id="KW-0804">Transcription</keyword>
<dbReference type="PANTHER" id="PTHR44846:SF17">
    <property type="entry name" value="GNTR-FAMILY TRANSCRIPTIONAL REGULATOR"/>
    <property type="match status" value="1"/>
</dbReference>
<dbReference type="GO" id="GO:0045892">
    <property type="term" value="P:negative regulation of DNA-templated transcription"/>
    <property type="evidence" value="ECO:0007669"/>
    <property type="project" value="TreeGrafter"/>
</dbReference>
<sequence>MPQPADPPDAGPPEHSGPPDPAVPGLARPASAGLPGSGDRSGQDGADGGPSRTERPAGERRADRARRVADVLRQQILAGGYDGARLPDEAALARDFTASRNTVRDALALLAAEGLVQRRRGIGTVVVGHRHPHPLDRLTGLAETLGAAGEVRNEVRVAEVVTAPAAVAARLGRTVVHLERVRHLAGSPLSLDNSYLAVDVGRRLLGADLAGRDVFGLIEEATGQPLGAADVTVAPAVADANTAALLAVPTGAPLFAIERLSRLADGRPVDLEYLRVRGDRMTLSATLHR</sequence>
<evidence type="ECO:0000313" key="7">
    <source>
        <dbReference type="Proteomes" id="UP000614996"/>
    </source>
</evidence>
<dbReference type="Pfam" id="PF00392">
    <property type="entry name" value="GntR"/>
    <property type="match status" value="1"/>
</dbReference>
<dbReference type="InterPro" id="IPR011663">
    <property type="entry name" value="UTRA"/>
</dbReference>
<dbReference type="PRINTS" id="PR00035">
    <property type="entry name" value="HTHGNTR"/>
</dbReference>
<feature type="compositionally biased region" description="Basic and acidic residues" evidence="4">
    <location>
        <begin position="52"/>
        <end position="66"/>
    </location>
</feature>
<evidence type="ECO:0000256" key="3">
    <source>
        <dbReference type="ARBA" id="ARBA00023163"/>
    </source>
</evidence>
<comment type="caution">
    <text evidence="6">The sequence shown here is derived from an EMBL/GenBank/DDBJ whole genome shotgun (WGS) entry which is preliminary data.</text>
</comment>
<dbReference type="AlphaFoldDB" id="A0A8J4A9V9"/>
<proteinExistence type="predicted"/>
<dbReference type="InterPro" id="IPR028978">
    <property type="entry name" value="Chorismate_lyase_/UTRA_dom_sf"/>
</dbReference>
<dbReference type="GO" id="GO:0003700">
    <property type="term" value="F:DNA-binding transcription factor activity"/>
    <property type="evidence" value="ECO:0007669"/>
    <property type="project" value="InterPro"/>
</dbReference>
<evidence type="ECO:0000256" key="4">
    <source>
        <dbReference type="SAM" id="MobiDB-lite"/>
    </source>
</evidence>
<feature type="region of interest" description="Disordered" evidence="4">
    <location>
        <begin position="1"/>
        <end position="66"/>
    </location>
</feature>
<dbReference type="SMART" id="SM00345">
    <property type="entry name" value="HTH_GNTR"/>
    <property type="match status" value="1"/>
</dbReference>
<dbReference type="PANTHER" id="PTHR44846">
    <property type="entry name" value="MANNOSYL-D-GLYCERATE TRANSPORT/METABOLISM SYSTEM REPRESSOR MNGR-RELATED"/>
    <property type="match status" value="1"/>
</dbReference>
<dbReference type="SUPFAM" id="SSF46785">
    <property type="entry name" value="Winged helix' DNA-binding domain"/>
    <property type="match status" value="1"/>
</dbReference>
<accession>A0A8J4A9V9</accession>
<reference evidence="7" key="1">
    <citation type="journal article" date="2021" name="Int. J. Syst. Evol. Microbiol.">
        <title>Actinocatenispora comari sp. nov., an endophytic actinomycete isolated from aerial parts of Comarum salesowianum.</title>
        <authorList>
            <person name="Oyunbileg N."/>
            <person name="Iizaka Y."/>
            <person name="Hamada M."/>
            <person name="Davaapurev B.O."/>
            <person name="Fukumoto A."/>
            <person name="Tsetseg B."/>
            <person name="Kato F."/>
            <person name="Tamura T."/>
            <person name="Batkhuu J."/>
            <person name="Anzai Y."/>
        </authorList>
    </citation>
    <scope>NUCLEOTIDE SEQUENCE [LARGE SCALE GENOMIC DNA]</scope>
    <source>
        <strain evidence="7">NUM-2625</strain>
    </source>
</reference>
<dbReference type="Proteomes" id="UP000614996">
    <property type="component" value="Unassembled WGS sequence"/>
</dbReference>
<protein>
    <submittedName>
        <fullName evidence="6">GntR family transcriptional regulator</fullName>
    </submittedName>
</protein>